<dbReference type="PANTHER" id="PTHR42879">
    <property type="entry name" value="3-OXOACYL-(ACYL-CARRIER-PROTEIN) REDUCTASE"/>
    <property type="match status" value="1"/>
</dbReference>
<dbReference type="Gene3D" id="3.40.50.720">
    <property type="entry name" value="NAD(P)-binding Rossmann-like Domain"/>
    <property type="match status" value="1"/>
</dbReference>
<gene>
    <name evidence="2" type="ORF">H7849_25925</name>
</gene>
<dbReference type="SUPFAM" id="SSF51735">
    <property type="entry name" value="NAD(P)-binding Rossmann-fold domains"/>
    <property type="match status" value="1"/>
</dbReference>
<dbReference type="Pfam" id="PF13561">
    <property type="entry name" value="adh_short_C2"/>
    <property type="match status" value="1"/>
</dbReference>
<accession>A0A7G8BIK5</accession>
<dbReference type="Proteomes" id="UP000515312">
    <property type="component" value="Chromosome"/>
</dbReference>
<dbReference type="InterPro" id="IPR036291">
    <property type="entry name" value="NAD(P)-bd_dom_sf"/>
</dbReference>
<keyword evidence="3" id="KW-1185">Reference proteome</keyword>
<evidence type="ECO:0000256" key="1">
    <source>
        <dbReference type="ARBA" id="ARBA00006484"/>
    </source>
</evidence>
<dbReference type="FunFam" id="3.40.50.720:FF:000084">
    <property type="entry name" value="Short-chain dehydrogenase reductase"/>
    <property type="match status" value="1"/>
</dbReference>
<dbReference type="EMBL" id="CP060394">
    <property type="protein sequence ID" value="QNI32375.1"/>
    <property type="molecule type" value="Genomic_DNA"/>
</dbReference>
<reference evidence="2 3" key="1">
    <citation type="submission" date="2020-08" db="EMBL/GenBank/DDBJ databases">
        <title>Edaphobacter telluris sp. nov. and Acidobacterium dinghuensis sp. nov., two acidobacteria isolated from forest soil.</title>
        <authorList>
            <person name="Fu J."/>
            <person name="Qiu L."/>
        </authorList>
    </citation>
    <scope>NUCLEOTIDE SEQUENCE [LARGE SCALE GENOMIC DNA]</scope>
    <source>
        <strain evidence="2">4Y35</strain>
    </source>
</reference>
<dbReference type="PRINTS" id="PR00081">
    <property type="entry name" value="GDHRDH"/>
</dbReference>
<protein>
    <submittedName>
        <fullName evidence="2">SDR family oxidoreductase</fullName>
    </submittedName>
</protein>
<evidence type="ECO:0000313" key="3">
    <source>
        <dbReference type="Proteomes" id="UP000515312"/>
    </source>
</evidence>
<dbReference type="PANTHER" id="PTHR42879:SF6">
    <property type="entry name" value="NADPH-DEPENDENT REDUCTASE BACG"/>
    <property type="match status" value="1"/>
</dbReference>
<sequence>METGLKNRVAIVAASSQGIGKATALAFAAEGAHLALCARQQGPLEAVAREAAERFGIQTFTVAFDVSDDSAVRSFVQAAHQKLGRVDVCVTNAGGPPAKPFLSTTMEEWERAWQLNLRSIVSFAQAVLPYMQQQKWGRIVTLTSYTVKQPVPELVLSNSIRAGVMGLVRSLAGQFGPEGITVNNVGPGFTSTDRSVEILEKRAAAKGISFEQAEHDLMQDIPVRRMATPEEVAAAIVWLASAPAASITGQTLLVDGGSYRGL</sequence>
<dbReference type="KEGG" id="adin:H7849_25925"/>
<dbReference type="InterPro" id="IPR050259">
    <property type="entry name" value="SDR"/>
</dbReference>
<organism evidence="2 3">
    <name type="scientific">Alloacidobacterium dinghuense</name>
    <dbReference type="NCBI Taxonomy" id="2763107"/>
    <lineage>
        <taxon>Bacteria</taxon>
        <taxon>Pseudomonadati</taxon>
        <taxon>Acidobacteriota</taxon>
        <taxon>Terriglobia</taxon>
        <taxon>Terriglobales</taxon>
        <taxon>Acidobacteriaceae</taxon>
        <taxon>Alloacidobacterium</taxon>
    </lineage>
</organism>
<name>A0A7G8BIK5_9BACT</name>
<dbReference type="InterPro" id="IPR002347">
    <property type="entry name" value="SDR_fam"/>
</dbReference>
<evidence type="ECO:0000313" key="2">
    <source>
        <dbReference type="EMBL" id="QNI32375.1"/>
    </source>
</evidence>
<dbReference type="CDD" id="cd05344">
    <property type="entry name" value="BKR_like_SDR_like"/>
    <property type="match status" value="1"/>
</dbReference>
<dbReference type="RefSeq" id="WP_186743330.1">
    <property type="nucleotide sequence ID" value="NZ_CP060394.1"/>
</dbReference>
<comment type="similarity">
    <text evidence="1">Belongs to the short-chain dehydrogenases/reductases (SDR) family.</text>
</comment>
<dbReference type="AlphaFoldDB" id="A0A7G8BIK5"/>
<proteinExistence type="inferred from homology"/>